<accession>W6QXY3</accession>
<feature type="region of interest" description="Disordered" evidence="1">
    <location>
        <begin position="240"/>
        <end position="262"/>
    </location>
</feature>
<evidence type="ECO:0000256" key="1">
    <source>
        <dbReference type="SAM" id="MobiDB-lite"/>
    </source>
</evidence>
<dbReference type="AlphaFoldDB" id="W6QXY3"/>
<evidence type="ECO:0000313" key="2">
    <source>
        <dbReference type="EMBL" id="CDM41720.1"/>
    </source>
</evidence>
<sequence>MPEIALDENYNPDLDLSYAFAHMLFPRSKDEKLRKLYLAHEILNERLNPYKYSSNYTTIPKELIKIVTGHGKLQNNLVNITNCEHGVSVGRIFLSLLRIHASDIPLCITGSRALAASQIAVATNSFGKKAHSFSVETLQASTRQYKKSAHLWASLVILLDEEAEATNDKDYERVDKIFSNFPKLFIGTAETLAQLYQDIPRAQKHLLPFNEEEFWRYPLVDQAFLGIFLPDNLSPEEAGIVHDARARNPSNSKTTLKRTSPR</sequence>
<dbReference type="RefSeq" id="WP_004423341.1">
    <property type="nucleotide sequence ID" value="NZ_HG916826.1"/>
</dbReference>
<organism evidence="2 3">
    <name type="scientific">Ectopseudomonas oleovorans (strain CECT 5344)</name>
    <name type="common">Pseudomonas pseudoalcaligenes</name>
    <dbReference type="NCBI Taxonomy" id="1182590"/>
    <lineage>
        <taxon>Bacteria</taxon>
        <taxon>Pseudomonadati</taxon>
        <taxon>Pseudomonadota</taxon>
        <taxon>Gammaproteobacteria</taxon>
        <taxon>Pseudomonadales</taxon>
        <taxon>Pseudomonadaceae</taxon>
        <taxon>Ectopseudomonas</taxon>
    </lineage>
</organism>
<gene>
    <name evidence="2" type="ORF">BN5_3164</name>
</gene>
<dbReference type="HOGENOM" id="CLU_1061149_0_0_6"/>
<name>W6QXY3_ECTO5</name>
<reference evidence="2 3" key="1">
    <citation type="submission" date="2013-11" db="EMBL/GenBank/DDBJ databases">
        <title>Complete genome sequence of the cyanide-degrading bacterium Pseudomonas pseudoalcaligenes CECT 5344.</title>
        <authorList>
            <person name="Wibberg D."/>
            <person name="Puehler A."/>
            <person name="Schlueter A."/>
        </authorList>
    </citation>
    <scope>NUCLEOTIDE SEQUENCE [LARGE SCALE GENOMIC DNA]</scope>
    <source>
        <strain evidence="3">CECT 5344</strain>
    </source>
</reference>
<evidence type="ECO:0000313" key="3">
    <source>
        <dbReference type="Proteomes" id="UP000032841"/>
    </source>
</evidence>
<dbReference type="KEGG" id="ppse:BN5_3164"/>
<proteinExistence type="predicted"/>
<dbReference type="Proteomes" id="UP000032841">
    <property type="component" value="Chromosome"/>
</dbReference>
<dbReference type="EMBL" id="HG916826">
    <property type="protein sequence ID" value="CDM41720.1"/>
    <property type="molecule type" value="Genomic_DNA"/>
</dbReference>
<protein>
    <submittedName>
        <fullName evidence="2">Uncharacterized protein</fullName>
    </submittedName>
</protein>